<dbReference type="FunFam" id="3.40.50.300:FF:000246">
    <property type="entry name" value="Preprotein translocase subunit SecA"/>
    <property type="match status" value="1"/>
</dbReference>
<evidence type="ECO:0000256" key="15">
    <source>
        <dbReference type="HAMAP-Rule" id="MF_01382"/>
    </source>
</evidence>
<keyword evidence="4 15" id="KW-0813">Transport</keyword>
<dbReference type="EMBL" id="BMJB01000001">
    <property type="protein sequence ID" value="GGA65975.1"/>
    <property type="molecule type" value="Genomic_DNA"/>
</dbReference>
<dbReference type="Pfam" id="PF07516">
    <property type="entry name" value="SecA_SW"/>
    <property type="match status" value="1"/>
</dbReference>
<keyword evidence="13 15" id="KW-0811">Translocation</keyword>
<feature type="domain" description="Helicase ATP-binding" evidence="18">
    <location>
        <begin position="111"/>
        <end position="269"/>
    </location>
</feature>
<reference evidence="20" key="2">
    <citation type="submission" date="2020-09" db="EMBL/GenBank/DDBJ databases">
        <authorList>
            <person name="Sun Q."/>
            <person name="Zhou Y."/>
        </authorList>
    </citation>
    <scope>NUCLEOTIDE SEQUENCE</scope>
    <source>
        <strain evidence="20">CGMCC 1.15447</strain>
    </source>
</reference>
<evidence type="ECO:0000256" key="5">
    <source>
        <dbReference type="ARBA" id="ARBA00022475"/>
    </source>
</evidence>
<evidence type="ECO:0000256" key="10">
    <source>
        <dbReference type="ARBA" id="ARBA00022840"/>
    </source>
</evidence>
<dbReference type="GO" id="GO:0005829">
    <property type="term" value="C:cytosol"/>
    <property type="evidence" value="ECO:0007669"/>
    <property type="project" value="TreeGrafter"/>
</dbReference>
<comment type="similarity">
    <text evidence="3 15 16">Belongs to the SecA family.</text>
</comment>
<dbReference type="Gene3D" id="3.40.50.300">
    <property type="entry name" value="P-loop containing nucleotide triphosphate hydrolases"/>
    <property type="match status" value="2"/>
</dbReference>
<evidence type="ECO:0000256" key="13">
    <source>
        <dbReference type="ARBA" id="ARBA00023010"/>
    </source>
</evidence>
<dbReference type="InterPro" id="IPR027417">
    <property type="entry name" value="P-loop_NTPase"/>
</dbReference>
<dbReference type="PRINTS" id="PR00906">
    <property type="entry name" value="SECA"/>
</dbReference>
<dbReference type="InterPro" id="IPR014001">
    <property type="entry name" value="Helicase_ATP-bd"/>
</dbReference>
<dbReference type="GO" id="GO:0017038">
    <property type="term" value="P:protein import"/>
    <property type="evidence" value="ECO:0007669"/>
    <property type="project" value="InterPro"/>
</dbReference>
<evidence type="ECO:0000256" key="6">
    <source>
        <dbReference type="ARBA" id="ARBA00022490"/>
    </source>
</evidence>
<dbReference type="InterPro" id="IPR011115">
    <property type="entry name" value="SecA_DEAD"/>
</dbReference>
<keyword evidence="9" id="KW-0862">Zinc</keyword>
<dbReference type="PROSITE" id="PS51192">
    <property type="entry name" value="HELICASE_ATP_BIND_1"/>
    <property type="match status" value="1"/>
</dbReference>
<keyword evidence="6 15" id="KW-0963">Cytoplasm</keyword>
<evidence type="ECO:0000259" key="18">
    <source>
        <dbReference type="PROSITE" id="PS51192"/>
    </source>
</evidence>
<keyword evidence="11 15" id="KW-0653">Protein transport</keyword>
<dbReference type="InterPro" id="IPR011116">
    <property type="entry name" value="SecA_Wing/Scaffold"/>
</dbReference>
<feature type="compositionally biased region" description="Low complexity" evidence="17">
    <location>
        <begin position="913"/>
        <end position="924"/>
    </location>
</feature>
<evidence type="ECO:0000256" key="4">
    <source>
        <dbReference type="ARBA" id="ARBA00022448"/>
    </source>
</evidence>
<evidence type="ECO:0000256" key="11">
    <source>
        <dbReference type="ARBA" id="ARBA00022927"/>
    </source>
</evidence>
<feature type="binding site" evidence="15">
    <location>
        <begin position="127"/>
        <end position="131"/>
    </location>
    <ligand>
        <name>ATP</name>
        <dbReference type="ChEBI" id="CHEBI:30616"/>
    </ligand>
</feature>
<dbReference type="CDD" id="cd17928">
    <property type="entry name" value="DEXDc_SecA"/>
    <property type="match status" value="1"/>
</dbReference>
<dbReference type="Gene3D" id="3.90.1440.10">
    <property type="entry name" value="SecA, preprotein cross-linking domain"/>
    <property type="match status" value="1"/>
</dbReference>
<evidence type="ECO:0000256" key="17">
    <source>
        <dbReference type="SAM" id="MobiDB-lite"/>
    </source>
</evidence>
<accession>A0A916W502</accession>
<dbReference type="InterPro" id="IPR036670">
    <property type="entry name" value="SecA_X-link_sf"/>
</dbReference>
<keyword evidence="12 15" id="KW-1278">Translocase</keyword>
<dbReference type="PROSITE" id="PS51196">
    <property type="entry name" value="SECA_MOTOR_DEAD"/>
    <property type="match status" value="1"/>
</dbReference>
<evidence type="ECO:0000313" key="20">
    <source>
        <dbReference type="EMBL" id="GGA65975.1"/>
    </source>
</evidence>
<feature type="compositionally biased region" description="Basic and acidic residues" evidence="17">
    <location>
        <begin position="941"/>
        <end position="956"/>
    </location>
</feature>
<dbReference type="GO" id="GO:0006605">
    <property type="term" value="P:protein targeting"/>
    <property type="evidence" value="ECO:0007669"/>
    <property type="project" value="UniProtKB-UniRule"/>
</dbReference>
<dbReference type="Gene3D" id="1.10.3060.10">
    <property type="entry name" value="Helical scaffold and wing domains of SecA"/>
    <property type="match status" value="1"/>
</dbReference>
<dbReference type="Pfam" id="PF21090">
    <property type="entry name" value="P-loop_SecA"/>
    <property type="match status" value="1"/>
</dbReference>
<keyword evidence="21" id="KW-1185">Reference proteome</keyword>
<evidence type="ECO:0000256" key="3">
    <source>
        <dbReference type="ARBA" id="ARBA00007650"/>
    </source>
</evidence>
<evidence type="ECO:0000256" key="8">
    <source>
        <dbReference type="ARBA" id="ARBA00022741"/>
    </source>
</evidence>
<dbReference type="Pfam" id="PF02810">
    <property type="entry name" value="SEC-C"/>
    <property type="match status" value="1"/>
</dbReference>
<dbReference type="InterPro" id="IPR011130">
    <property type="entry name" value="SecA_preprotein_X-link_dom"/>
</dbReference>
<reference evidence="20" key="1">
    <citation type="journal article" date="2014" name="Int. J. Syst. Evol. Microbiol.">
        <title>Complete genome sequence of Corynebacterium casei LMG S-19264T (=DSM 44701T), isolated from a smear-ripened cheese.</title>
        <authorList>
            <consortium name="US DOE Joint Genome Institute (JGI-PGF)"/>
            <person name="Walter F."/>
            <person name="Albersmeier A."/>
            <person name="Kalinowski J."/>
            <person name="Ruckert C."/>
        </authorList>
    </citation>
    <scope>NUCLEOTIDE SEQUENCE</scope>
    <source>
        <strain evidence="20">CGMCC 1.15447</strain>
    </source>
</reference>
<keyword evidence="5 15" id="KW-1003">Cell membrane</keyword>
<dbReference type="AlphaFoldDB" id="A0A916W502"/>
<evidence type="ECO:0000256" key="2">
    <source>
        <dbReference type="ARBA" id="ARBA00004170"/>
    </source>
</evidence>
<comment type="caution">
    <text evidence="20">The sequence shown here is derived from an EMBL/GenBank/DDBJ whole genome shotgun (WGS) entry which is preliminary data.</text>
</comment>
<gene>
    <name evidence="15 20" type="primary">secA</name>
    <name evidence="20" type="ORF">GCM10011507_16970</name>
</gene>
<dbReference type="NCBIfam" id="NF009538">
    <property type="entry name" value="PRK12904.1"/>
    <property type="match status" value="1"/>
</dbReference>
<evidence type="ECO:0000256" key="16">
    <source>
        <dbReference type="RuleBase" id="RU003874"/>
    </source>
</evidence>
<organism evidence="20 21">
    <name type="scientific">Edaphobacter acidisoli</name>
    <dbReference type="NCBI Taxonomy" id="2040573"/>
    <lineage>
        <taxon>Bacteria</taxon>
        <taxon>Pseudomonadati</taxon>
        <taxon>Acidobacteriota</taxon>
        <taxon>Terriglobia</taxon>
        <taxon>Terriglobales</taxon>
        <taxon>Acidobacteriaceae</taxon>
        <taxon>Edaphobacter</taxon>
    </lineage>
</organism>
<dbReference type="Pfam" id="PF07517">
    <property type="entry name" value="SecA_DEAD"/>
    <property type="match status" value="1"/>
</dbReference>
<dbReference type="GO" id="GO:0005524">
    <property type="term" value="F:ATP binding"/>
    <property type="evidence" value="ECO:0007669"/>
    <property type="project" value="UniProtKB-UniRule"/>
</dbReference>
<dbReference type="NCBIfam" id="TIGR00963">
    <property type="entry name" value="secA"/>
    <property type="match status" value="1"/>
</dbReference>
<evidence type="ECO:0000256" key="9">
    <source>
        <dbReference type="ARBA" id="ARBA00022833"/>
    </source>
</evidence>
<evidence type="ECO:0000256" key="7">
    <source>
        <dbReference type="ARBA" id="ARBA00022723"/>
    </source>
</evidence>
<feature type="binding site" evidence="15">
    <location>
        <position position="109"/>
    </location>
    <ligand>
        <name>ATP</name>
        <dbReference type="ChEBI" id="CHEBI:30616"/>
    </ligand>
</feature>
<dbReference type="GO" id="GO:0008564">
    <property type="term" value="F:protein-exporting ATPase activity"/>
    <property type="evidence" value="ECO:0007669"/>
    <property type="project" value="UniProtKB-EC"/>
</dbReference>
<dbReference type="FunFam" id="3.90.1440.10:FF:000002">
    <property type="entry name" value="Protein translocase subunit SecA"/>
    <property type="match status" value="1"/>
</dbReference>
<dbReference type="GO" id="GO:0031522">
    <property type="term" value="C:cell envelope Sec protein transport complex"/>
    <property type="evidence" value="ECO:0007669"/>
    <property type="project" value="TreeGrafter"/>
</dbReference>
<dbReference type="GO" id="GO:0043952">
    <property type="term" value="P:protein transport by the Sec complex"/>
    <property type="evidence" value="ECO:0007669"/>
    <property type="project" value="TreeGrafter"/>
</dbReference>
<comment type="cofactor">
    <cofactor evidence="1">
        <name>Zn(2+)</name>
        <dbReference type="ChEBI" id="CHEBI:29105"/>
    </cofactor>
</comment>
<dbReference type="SUPFAM" id="SSF52540">
    <property type="entry name" value="P-loop containing nucleoside triphosphate hydrolases"/>
    <property type="match status" value="2"/>
</dbReference>
<evidence type="ECO:0000259" key="19">
    <source>
        <dbReference type="PROSITE" id="PS51196"/>
    </source>
</evidence>
<dbReference type="InterPro" id="IPR000185">
    <property type="entry name" value="SecA"/>
</dbReference>
<dbReference type="PANTHER" id="PTHR30612">
    <property type="entry name" value="SECA INNER MEMBRANE COMPONENT OF SEC PROTEIN SECRETION SYSTEM"/>
    <property type="match status" value="1"/>
</dbReference>
<keyword evidence="7" id="KW-0479">Metal-binding</keyword>
<dbReference type="Gene3D" id="3.10.450.50">
    <property type="match status" value="1"/>
</dbReference>
<dbReference type="InterPro" id="IPR020937">
    <property type="entry name" value="SecA_CS"/>
</dbReference>
<comment type="subcellular location">
    <subcellularLocation>
        <location evidence="15">Cell membrane</location>
        <topology evidence="15">Peripheral membrane protein</topology>
        <orientation evidence="15">Cytoplasmic side</orientation>
    </subcellularLocation>
    <subcellularLocation>
        <location evidence="15">Cytoplasm</location>
    </subcellularLocation>
    <subcellularLocation>
        <location evidence="2">Membrane</location>
        <topology evidence="2">Peripheral membrane protein</topology>
    </subcellularLocation>
    <text evidence="15">Distribution is 50-50.</text>
</comment>
<evidence type="ECO:0000256" key="12">
    <source>
        <dbReference type="ARBA" id="ARBA00022967"/>
    </source>
</evidence>
<dbReference type="InterPro" id="IPR004027">
    <property type="entry name" value="SEC_C_motif"/>
</dbReference>
<dbReference type="SUPFAM" id="SSF81886">
    <property type="entry name" value="Helical scaffold and wing domains of SecA"/>
    <property type="match status" value="1"/>
</dbReference>
<dbReference type="Proteomes" id="UP000648801">
    <property type="component" value="Unassembled WGS sequence"/>
</dbReference>
<comment type="subunit">
    <text evidence="15">Monomer and homodimer. Part of the essential Sec protein translocation apparatus which comprises SecA, SecYEG and auxiliary proteins SecDF. Other proteins may also be involved.</text>
</comment>
<dbReference type="GO" id="GO:0046872">
    <property type="term" value="F:metal ion binding"/>
    <property type="evidence" value="ECO:0007669"/>
    <property type="project" value="UniProtKB-KW"/>
</dbReference>
<dbReference type="GO" id="GO:0065002">
    <property type="term" value="P:intracellular protein transmembrane transport"/>
    <property type="evidence" value="ECO:0007669"/>
    <property type="project" value="UniProtKB-UniRule"/>
</dbReference>
<dbReference type="EC" id="7.4.2.8" evidence="15"/>
<dbReference type="PROSITE" id="PS01312">
    <property type="entry name" value="SECA"/>
    <property type="match status" value="1"/>
</dbReference>
<protein>
    <recommendedName>
        <fullName evidence="15 16">Protein translocase subunit SecA</fullName>
        <ecNumber evidence="15">7.4.2.8</ecNumber>
    </recommendedName>
</protein>
<feature type="region of interest" description="Disordered" evidence="17">
    <location>
        <begin position="912"/>
        <end position="1000"/>
    </location>
</feature>
<evidence type="ECO:0000256" key="14">
    <source>
        <dbReference type="ARBA" id="ARBA00023136"/>
    </source>
</evidence>
<keyword evidence="14 15" id="KW-0472">Membrane</keyword>
<sequence>MIKNPFHKIFGTPNDRLVKRMLPTVKKINDLEPAMQALSDDELRAKTAEFRQRIADAVARENINPEEENAAQIRIDAEKAALDAILPEAFAVVREAGRRTVGMRHFDVQMIGGIVLHGGRIAEMKTGEGKTLVATLPCYLNALAGRGVHVVTVNDYLAKRDAEWMGKIHGFLGLTVGVIVHDLSDEQRREAYGSDITYGTNNEFGFDYLRDNMKFEIKDQVQRGHYFCIVDEVDSILIDEARTPLIISGPTDQTTDKYSRVNVIIPNLEAGELIETIDTKTWSGDYVVDEKARAITITDEGWEKVEKLLGIGNVADPENWDLKHHVEVAVKAHALYKRDVEYVVKDGEVIIVDEFTGRLMPGRRWSDGLHQAVEAKEGVTIRKEDQTLATITFQNYFRMYKKLSGMTGTAETEAAEFGSIYRLDIVVIPTNRKLLRIENADVVYRTSKEKYFAVADEIAKYHAQKQPVLVGTTSIEKSELLSEILKRKGVRHVVLNAKFHEKEAEIVAQAGRLGMVTIATNMAGRGTDILLGGNSEFMARQELVKKAQARAVSAAEGAISPVAGPGMVRFYYTGQEFETSQAQWDTTINAHETAAKRERDEVIEAGGLHILGTERHESRRVDNQLRGRAGRQGDPGSSRFFLSLEDDLMRIFAREWVSTLLQRLGMEEGVPIESKMISKRIEGAQKAVEMQNFESRKHVLEYDDVMNKQREAVYSLRNQLMEGVDQKQLITDDYLSTVISNPIDESVPEKAHPDEWKLEKLFSDVFDLTGVHLEKEIDTSKISRHELGEEIFEKLRARYEIKEQILGATTMRYHERVVMLSVLDGLWKDHLLNMDHLKEGIGLRGYAQQDPLVAYKRESFDMFEDMMMRFQEDTVRHLFRMQIIGPDGQPIESAEQLAVAQAHSQAQRALQEAAASGHASSAVATQAPPVSNRAPSTTIDALEREFHRKKERELELARAASTNAEPKANTPRRAGEKVGRNDKCPCGSGKKYKQCHGAEA</sequence>
<dbReference type="InterPro" id="IPR014018">
    <property type="entry name" value="SecA_motor_DEAD"/>
</dbReference>
<feature type="domain" description="SecA family profile" evidence="19">
    <location>
        <begin position="3"/>
        <end position="673"/>
    </location>
</feature>
<dbReference type="InterPro" id="IPR036266">
    <property type="entry name" value="SecA_Wing/Scaffold_sf"/>
</dbReference>
<dbReference type="PANTHER" id="PTHR30612:SF0">
    <property type="entry name" value="CHLOROPLAST PROTEIN-TRANSPORTING ATPASE"/>
    <property type="match status" value="1"/>
</dbReference>
<keyword evidence="8 15" id="KW-0547">Nucleotide-binding</keyword>
<feature type="binding site" evidence="15">
    <location>
        <position position="528"/>
    </location>
    <ligand>
        <name>ATP</name>
        <dbReference type="ChEBI" id="CHEBI:30616"/>
    </ligand>
</feature>
<name>A0A916W502_9BACT</name>
<comment type="catalytic activity">
    <reaction evidence="15">
        <text>ATP + H2O + cellular proteinSide 1 = ADP + phosphate + cellular proteinSide 2.</text>
        <dbReference type="EC" id="7.4.2.8"/>
    </reaction>
</comment>
<dbReference type="InterPro" id="IPR044722">
    <property type="entry name" value="SecA_SF2_C"/>
</dbReference>
<dbReference type="Pfam" id="PF01043">
    <property type="entry name" value="SecA_PP_bind"/>
    <property type="match status" value="1"/>
</dbReference>
<dbReference type="CDD" id="cd18803">
    <property type="entry name" value="SF2_C_secA"/>
    <property type="match status" value="1"/>
</dbReference>
<comment type="function">
    <text evidence="15">Part of the Sec protein translocase complex. Interacts with the SecYEG preprotein conducting channel. Has a central role in coupling the hydrolysis of ATP to the transfer of proteins into and across the cell membrane, serving as an ATP-driven molecular motor driving the stepwise translocation of polypeptide chains across the membrane.</text>
</comment>
<evidence type="ECO:0000256" key="1">
    <source>
        <dbReference type="ARBA" id="ARBA00001947"/>
    </source>
</evidence>
<dbReference type="HAMAP" id="MF_01382">
    <property type="entry name" value="SecA"/>
    <property type="match status" value="1"/>
</dbReference>
<dbReference type="SUPFAM" id="SSF81767">
    <property type="entry name" value="Pre-protein crosslinking domain of SecA"/>
    <property type="match status" value="1"/>
</dbReference>
<keyword evidence="10 15" id="KW-0067">ATP-binding</keyword>
<dbReference type="GO" id="GO:0005886">
    <property type="term" value="C:plasma membrane"/>
    <property type="evidence" value="ECO:0007669"/>
    <property type="project" value="UniProtKB-SubCell"/>
</dbReference>
<feature type="compositionally biased region" description="Basic and acidic residues" evidence="17">
    <location>
        <begin position="973"/>
        <end position="983"/>
    </location>
</feature>
<evidence type="ECO:0000313" key="21">
    <source>
        <dbReference type="Proteomes" id="UP000648801"/>
    </source>
</evidence>
<dbReference type="SMART" id="SM00957">
    <property type="entry name" value="SecA_DEAD"/>
    <property type="match status" value="1"/>
</dbReference>
<dbReference type="SMART" id="SM00958">
    <property type="entry name" value="SecA_PP_bind"/>
    <property type="match status" value="1"/>
</dbReference>
<proteinExistence type="inferred from homology"/>